<name>A0A5B7FQA1_PORTR</name>
<organism evidence="1 2">
    <name type="scientific">Portunus trituberculatus</name>
    <name type="common">Swimming crab</name>
    <name type="synonym">Neptunus trituberculatus</name>
    <dbReference type="NCBI Taxonomy" id="210409"/>
    <lineage>
        <taxon>Eukaryota</taxon>
        <taxon>Metazoa</taxon>
        <taxon>Ecdysozoa</taxon>
        <taxon>Arthropoda</taxon>
        <taxon>Crustacea</taxon>
        <taxon>Multicrustacea</taxon>
        <taxon>Malacostraca</taxon>
        <taxon>Eumalacostraca</taxon>
        <taxon>Eucarida</taxon>
        <taxon>Decapoda</taxon>
        <taxon>Pleocyemata</taxon>
        <taxon>Brachyura</taxon>
        <taxon>Eubrachyura</taxon>
        <taxon>Portunoidea</taxon>
        <taxon>Portunidae</taxon>
        <taxon>Portuninae</taxon>
        <taxon>Portunus</taxon>
    </lineage>
</organism>
<dbReference type="Proteomes" id="UP000324222">
    <property type="component" value="Unassembled WGS sequence"/>
</dbReference>
<reference evidence="1 2" key="1">
    <citation type="submission" date="2019-05" db="EMBL/GenBank/DDBJ databases">
        <title>Another draft genome of Portunus trituberculatus and its Hox gene families provides insights of decapod evolution.</title>
        <authorList>
            <person name="Jeong J.-H."/>
            <person name="Song I."/>
            <person name="Kim S."/>
            <person name="Choi T."/>
            <person name="Kim D."/>
            <person name="Ryu S."/>
            <person name="Kim W."/>
        </authorList>
    </citation>
    <scope>NUCLEOTIDE SEQUENCE [LARGE SCALE GENOMIC DNA]</scope>
    <source>
        <tissue evidence="1">Muscle</tissue>
    </source>
</reference>
<evidence type="ECO:0000313" key="2">
    <source>
        <dbReference type="Proteomes" id="UP000324222"/>
    </source>
</evidence>
<sequence length="67" mass="7311">MHQTLDLCGQRFREATRTGGGVWAARLSLLTPILPRAFGGPSPSPPPLPRSSPPLYAVVQLTLFWLL</sequence>
<gene>
    <name evidence="1" type="ORF">E2C01_041004</name>
</gene>
<keyword evidence="2" id="KW-1185">Reference proteome</keyword>
<protein>
    <submittedName>
        <fullName evidence="1">Uncharacterized protein</fullName>
    </submittedName>
</protein>
<dbReference type="EMBL" id="VSRR010007643">
    <property type="protein sequence ID" value="MPC47263.1"/>
    <property type="molecule type" value="Genomic_DNA"/>
</dbReference>
<proteinExistence type="predicted"/>
<evidence type="ECO:0000313" key="1">
    <source>
        <dbReference type="EMBL" id="MPC47263.1"/>
    </source>
</evidence>
<dbReference type="AlphaFoldDB" id="A0A5B7FQA1"/>
<accession>A0A5B7FQA1</accession>
<comment type="caution">
    <text evidence="1">The sequence shown here is derived from an EMBL/GenBank/DDBJ whole genome shotgun (WGS) entry which is preliminary data.</text>
</comment>